<keyword evidence="1" id="KW-0472">Membrane</keyword>
<evidence type="ECO:0000313" key="3">
    <source>
        <dbReference type="Proteomes" id="UP000447434"/>
    </source>
</evidence>
<sequence>MLCWFDLHFLSSHMHRWVCISKLVLSHFLQHFFILSCCFSFHLYLSTHS</sequence>
<feature type="transmembrane region" description="Helical" evidence="1">
    <location>
        <begin position="23"/>
        <end position="45"/>
    </location>
</feature>
<dbReference type="EMBL" id="WOCE01000009">
    <property type="protein sequence ID" value="KAE9607866.1"/>
    <property type="molecule type" value="Genomic_DNA"/>
</dbReference>
<keyword evidence="3" id="KW-1185">Reference proteome</keyword>
<name>A0A6A4Q2W6_LUPAL</name>
<evidence type="ECO:0000256" key="1">
    <source>
        <dbReference type="SAM" id="Phobius"/>
    </source>
</evidence>
<dbReference type="AlphaFoldDB" id="A0A6A4Q2W6"/>
<accession>A0A6A4Q2W6</accession>
<proteinExistence type="predicted"/>
<protein>
    <submittedName>
        <fullName evidence="2">Uncharacterized protein</fullName>
    </submittedName>
</protein>
<comment type="caution">
    <text evidence="2">The sequence shown here is derived from an EMBL/GenBank/DDBJ whole genome shotgun (WGS) entry which is preliminary data.</text>
</comment>
<gene>
    <name evidence="2" type="ORF">Lalb_Chr09g0334681</name>
</gene>
<evidence type="ECO:0000313" key="2">
    <source>
        <dbReference type="EMBL" id="KAE9607866.1"/>
    </source>
</evidence>
<keyword evidence="1" id="KW-1133">Transmembrane helix</keyword>
<organism evidence="2 3">
    <name type="scientific">Lupinus albus</name>
    <name type="common">White lupine</name>
    <name type="synonym">Lupinus termis</name>
    <dbReference type="NCBI Taxonomy" id="3870"/>
    <lineage>
        <taxon>Eukaryota</taxon>
        <taxon>Viridiplantae</taxon>
        <taxon>Streptophyta</taxon>
        <taxon>Embryophyta</taxon>
        <taxon>Tracheophyta</taxon>
        <taxon>Spermatophyta</taxon>
        <taxon>Magnoliopsida</taxon>
        <taxon>eudicotyledons</taxon>
        <taxon>Gunneridae</taxon>
        <taxon>Pentapetalae</taxon>
        <taxon>rosids</taxon>
        <taxon>fabids</taxon>
        <taxon>Fabales</taxon>
        <taxon>Fabaceae</taxon>
        <taxon>Papilionoideae</taxon>
        <taxon>50 kb inversion clade</taxon>
        <taxon>genistoids sensu lato</taxon>
        <taxon>core genistoids</taxon>
        <taxon>Genisteae</taxon>
        <taxon>Lupinus</taxon>
    </lineage>
</organism>
<keyword evidence="1" id="KW-0812">Transmembrane</keyword>
<reference evidence="3" key="1">
    <citation type="journal article" date="2020" name="Nat. Commun.">
        <title>Genome sequence of the cluster root forming white lupin.</title>
        <authorList>
            <person name="Hufnagel B."/>
            <person name="Marques A."/>
            <person name="Soriano A."/>
            <person name="Marques L."/>
            <person name="Divol F."/>
            <person name="Doumas P."/>
            <person name="Sallet E."/>
            <person name="Mancinotti D."/>
            <person name="Carrere S."/>
            <person name="Marande W."/>
            <person name="Arribat S."/>
            <person name="Keller J."/>
            <person name="Huneau C."/>
            <person name="Blein T."/>
            <person name="Aime D."/>
            <person name="Laguerre M."/>
            <person name="Taylor J."/>
            <person name="Schubert V."/>
            <person name="Nelson M."/>
            <person name="Geu-Flores F."/>
            <person name="Crespi M."/>
            <person name="Gallardo-Guerrero K."/>
            <person name="Delaux P.-M."/>
            <person name="Salse J."/>
            <person name="Berges H."/>
            <person name="Guyot R."/>
            <person name="Gouzy J."/>
            <person name="Peret B."/>
        </authorList>
    </citation>
    <scope>NUCLEOTIDE SEQUENCE [LARGE SCALE GENOMIC DNA]</scope>
    <source>
        <strain evidence="3">cv. Amiga</strain>
    </source>
</reference>
<dbReference type="Proteomes" id="UP000447434">
    <property type="component" value="Chromosome 9"/>
</dbReference>